<dbReference type="PROSITE" id="PS50977">
    <property type="entry name" value="HTH_TETR_2"/>
    <property type="match status" value="1"/>
</dbReference>
<dbReference type="Pfam" id="PF00440">
    <property type="entry name" value="TetR_N"/>
    <property type="match status" value="1"/>
</dbReference>
<dbReference type="SMART" id="SM00345">
    <property type="entry name" value="HTH_GNTR"/>
    <property type="match status" value="1"/>
</dbReference>
<dbReference type="Pfam" id="PF02909">
    <property type="entry name" value="TetR_C_1"/>
    <property type="match status" value="1"/>
</dbReference>
<comment type="caution">
    <text evidence="8">The sequence shown here is derived from an EMBL/GenBank/DDBJ whole genome shotgun (WGS) entry which is preliminary data.</text>
</comment>
<evidence type="ECO:0000313" key="9">
    <source>
        <dbReference type="Proteomes" id="UP000280698"/>
    </source>
</evidence>
<feature type="compositionally biased region" description="Low complexity" evidence="5">
    <location>
        <begin position="78"/>
        <end position="98"/>
    </location>
</feature>
<feature type="region of interest" description="Disordered" evidence="5">
    <location>
        <begin position="68"/>
        <end position="108"/>
    </location>
</feature>
<sequence length="332" mass="35665">MTGVEPPYRRIAAEIRRRIDLGELRPGDPVPSARRLTREHGVAIATATKVLALLRDEGLVLTRPGAGTVVAPAHRPSGPGTSTAAPRPGTAGAPSGPRRGPDGGEPELSRDALIRRAVARADAGGLGAVSMRQLAAELGTATMSLYRHVRGRDDLILAMADAVLGDAPLPAVPPAGWRARLDLLARAQWAVYRRHPWLPHVISMARPQPLPNGMGHTEWALRATDGLGLDRHVRWHVTITLMAYVRGIATNLEPGEQAVQDTGLSDDQWVDRHRDTFQRMFSTGGLTRMAALTGPGQVDIDLETVFDFGLRRLLDGYAALIEGRDGEAGPGR</sequence>
<dbReference type="Gene3D" id="1.10.357.10">
    <property type="entry name" value="Tetracycline Repressor, domain 2"/>
    <property type="match status" value="1"/>
</dbReference>
<protein>
    <submittedName>
        <fullName evidence="8">GntR family transcriptional regulator</fullName>
    </submittedName>
</protein>
<feature type="domain" description="HTH tetR-type" evidence="7">
    <location>
        <begin position="107"/>
        <end position="167"/>
    </location>
</feature>
<gene>
    <name evidence="8" type="ORF">EFE23_12825</name>
</gene>
<evidence type="ECO:0000259" key="7">
    <source>
        <dbReference type="PROSITE" id="PS50977"/>
    </source>
</evidence>
<accession>A0ABX9WH03</accession>
<dbReference type="InterPro" id="IPR009057">
    <property type="entry name" value="Homeodomain-like_sf"/>
</dbReference>
<dbReference type="InterPro" id="IPR036271">
    <property type="entry name" value="Tet_transcr_reg_TetR-rel_C_sf"/>
</dbReference>
<evidence type="ECO:0000256" key="5">
    <source>
        <dbReference type="SAM" id="MobiDB-lite"/>
    </source>
</evidence>
<dbReference type="Gene3D" id="1.10.10.60">
    <property type="entry name" value="Homeodomain-like"/>
    <property type="match status" value="1"/>
</dbReference>
<dbReference type="InterPro" id="IPR036390">
    <property type="entry name" value="WH_DNA-bd_sf"/>
</dbReference>
<evidence type="ECO:0000256" key="1">
    <source>
        <dbReference type="ARBA" id="ARBA00023015"/>
    </source>
</evidence>
<organism evidence="8 9">
    <name type="scientific">Micromonospora solifontis</name>
    <dbReference type="NCBI Taxonomy" id="2487138"/>
    <lineage>
        <taxon>Bacteria</taxon>
        <taxon>Bacillati</taxon>
        <taxon>Actinomycetota</taxon>
        <taxon>Actinomycetes</taxon>
        <taxon>Micromonosporales</taxon>
        <taxon>Micromonosporaceae</taxon>
        <taxon>Micromonospora</taxon>
    </lineage>
</organism>
<dbReference type="Gene3D" id="1.10.10.10">
    <property type="entry name" value="Winged helix-like DNA-binding domain superfamily/Winged helix DNA-binding domain"/>
    <property type="match status" value="1"/>
</dbReference>
<evidence type="ECO:0000259" key="6">
    <source>
        <dbReference type="PROSITE" id="PS50949"/>
    </source>
</evidence>
<evidence type="ECO:0000256" key="2">
    <source>
        <dbReference type="ARBA" id="ARBA00023125"/>
    </source>
</evidence>
<dbReference type="RefSeq" id="WP_123241141.1">
    <property type="nucleotide sequence ID" value="NZ_JAAHBY010000029.1"/>
</dbReference>
<dbReference type="SUPFAM" id="SSF46785">
    <property type="entry name" value="Winged helix' DNA-binding domain"/>
    <property type="match status" value="1"/>
</dbReference>
<dbReference type="InterPro" id="IPR000524">
    <property type="entry name" value="Tscrpt_reg_HTH_GntR"/>
</dbReference>
<proteinExistence type="predicted"/>
<dbReference type="EMBL" id="RJLN01000029">
    <property type="protein sequence ID" value="RNL98824.1"/>
    <property type="molecule type" value="Genomic_DNA"/>
</dbReference>
<reference evidence="8 9" key="1">
    <citation type="submission" date="2018-11" db="EMBL/GenBank/DDBJ databases">
        <title>Micromonospora sp. PPF5-17, a new actinomycetes isolated from a hot spring soil.</title>
        <authorList>
            <person name="Thawai C."/>
        </authorList>
    </citation>
    <scope>NUCLEOTIDE SEQUENCE [LARGE SCALE GENOMIC DNA]</scope>
    <source>
        <strain evidence="8 9">PPF5-17</strain>
    </source>
</reference>
<dbReference type="InterPro" id="IPR036388">
    <property type="entry name" value="WH-like_DNA-bd_sf"/>
</dbReference>
<keyword evidence="3" id="KW-0804">Transcription</keyword>
<evidence type="ECO:0000256" key="3">
    <source>
        <dbReference type="ARBA" id="ARBA00023163"/>
    </source>
</evidence>
<feature type="DNA-binding region" description="H-T-H motif" evidence="4">
    <location>
        <begin position="130"/>
        <end position="149"/>
    </location>
</feature>
<keyword evidence="1" id="KW-0805">Transcription regulation</keyword>
<feature type="compositionally biased region" description="Basic and acidic residues" evidence="5">
    <location>
        <begin position="99"/>
        <end position="108"/>
    </location>
</feature>
<evidence type="ECO:0000256" key="4">
    <source>
        <dbReference type="PROSITE-ProRule" id="PRU00335"/>
    </source>
</evidence>
<evidence type="ECO:0000313" key="8">
    <source>
        <dbReference type="EMBL" id="RNL98824.1"/>
    </source>
</evidence>
<feature type="domain" description="HTH gntR-type" evidence="6">
    <location>
        <begin position="5"/>
        <end position="73"/>
    </location>
</feature>
<dbReference type="InterPro" id="IPR004111">
    <property type="entry name" value="Repressor_TetR_C"/>
</dbReference>
<dbReference type="PROSITE" id="PS50949">
    <property type="entry name" value="HTH_GNTR"/>
    <property type="match status" value="1"/>
</dbReference>
<dbReference type="SUPFAM" id="SSF46689">
    <property type="entry name" value="Homeodomain-like"/>
    <property type="match status" value="1"/>
</dbReference>
<dbReference type="InterPro" id="IPR050679">
    <property type="entry name" value="Bact_HTH_transcr_reg"/>
</dbReference>
<dbReference type="SUPFAM" id="SSF48498">
    <property type="entry name" value="Tetracyclin repressor-like, C-terminal domain"/>
    <property type="match status" value="1"/>
</dbReference>
<keyword evidence="9" id="KW-1185">Reference proteome</keyword>
<dbReference type="PANTHER" id="PTHR44846:SF17">
    <property type="entry name" value="GNTR-FAMILY TRANSCRIPTIONAL REGULATOR"/>
    <property type="match status" value="1"/>
</dbReference>
<name>A0ABX9WH03_9ACTN</name>
<dbReference type="Proteomes" id="UP000280698">
    <property type="component" value="Unassembled WGS sequence"/>
</dbReference>
<dbReference type="PANTHER" id="PTHR44846">
    <property type="entry name" value="MANNOSYL-D-GLYCERATE TRANSPORT/METABOLISM SYSTEM REPRESSOR MNGR-RELATED"/>
    <property type="match status" value="1"/>
</dbReference>
<keyword evidence="2 4" id="KW-0238">DNA-binding</keyword>
<dbReference type="Pfam" id="PF00392">
    <property type="entry name" value="GntR"/>
    <property type="match status" value="1"/>
</dbReference>
<dbReference type="InterPro" id="IPR001647">
    <property type="entry name" value="HTH_TetR"/>
</dbReference>